<evidence type="ECO:0000256" key="6">
    <source>
        <dbReference type="ARBA" id="ARBA00032370"/>
    </source>
</evidence>
<evidence type="ECO:0000256" key="2">
    <source>
        <dbReference type="ARBA" id="ARBA00022692"/>
    </source>
</evidence>
<dbReference type="PANTHER" id="PTHR30474">
    <property type="entry name" value="CELL CYCLE PROTEIN"/>
    <property type="match status" value="1"/>
</dbReference>
<feature type="transmembrane region" description="Helical" evidence="8">
    <location>
        <begin position="189"/>
        <end position="208"/>
    </location>
</feature>
<feature type="transmembrane region" description="Helical" evidence="8">
    <location>
        <begin position="399"/>
        <end position="420"/>
    </location>
</feature>
<feature type="transmembrane region" description="Helical" evidence="8">
    <location>
        <begin position="333"/>
        <end position="354"/>
    </location>
</feature>
<comment type="subcellular location">
    <subcellularLocation>
        <location evidence="1">Membrane</location>
        <topology evidence="1">Multi-pass membrane protein</topology>
    </subcellularLocation>
</comment>
<dbReference type="PROSITE" id="PS00428">
    <property type="entry name" value="FTSW_RODA_SPOVE"/>
    <property type="match status" value="1"/>
</dbReference>
<feature type="transmembrane region" description="Helical" evidence="8">
    <location>
        <begin position="12"/>
        <end position="35"/>
    </location>
</feature>
<evidence type="ECO:0000313" key="9">
    <source>
        <dbReference type="EMBL" id="GAA4831271.1"/>
    </source>
</evidence>
<proteinExistence type="predicted"/>
<protein>
    <recommendedName>
        <fullName evidence="7">Cell wall polymerase</fullName>
    </recommendedName>
    <alternativeName>
        <fullName evidence="6">Peptidoglycan polymerase</fullName>
    </alternativeName>
</protein>
<evidence type="ECO:0000256" key="3">
    <source>
        <dbReference type="ARBA" id="ARBA00022960"/>
    </source>
</evidence>
<keyword evidence="10" id="KW-1185">Reference proteome</keyword>
<sequence>MQPRRNSIGKNVDWPLIFIYLGVVFLGWISIYAAVYQPDAPTSIFSLSLNSGKQLMWIGGAGVIITAIMVIDYKFFDTFSYVIYVAIILALVGVLLIGHTAGGNTSWFKIGFIRIQPSEFAKFAVALALSKYLSDTSVRLDRIGPNFFTAMTIIGIPTVLVLAQKDTGSAMVFSAFIFAIYREGFSSNYMVTGLTFVALFIVALAMHFYEDFHFWHVLLGLGILGGLMVYAFRKSLTQVFLIIALTVMSAGFVYSIGYILENVLRPYQTKRIEVLFKPEIEKRGVGYQGWQSKITIGSGGITGKGFLNGTQTKFEFVPEQSTDFIFCTVGEEFGFFGSLMVIGLFAALIIRLITVAERQRSRGSRVYGYCVAGIFFVHFMINMGMTIGVFPVIGIPLPFFSYGGSSLWAFTILLFTFIKLDAHRTQMMERG</sequence>
<organism evidence="9 10">
    <name type="scientific">Algivirga pacifica</name>
    <dbReference type="NCBI Taxonomy" id="1162670"/>
    <lineage>
        <taxon>Bacteria</taxon>
        <taxon>Pseudomonadati</taxon>
        <taxon>Bacteroidota</taxon>
        <taxon>Cytophagia</taxon>
        <taxon>Cytophagales</taxon>
        <taxon>Flammeovirgaceae</taxon>
        <taxon>Algivirga</taxon>
    </lineage>
</organism>
<gene>
    <name evidence="9" type="primary">rodA</name>
    <name evidence="9" type="ORF">GCM10023331_15650</name>
</gene>
<evidence type="ECO:0000256" key="8">
    <source>
        <dbReference type="SAM" id="Phobius"/>
    </source>
</evidence>
<keyword evidence="4 8" id="KW-1133">Transmembrane helix</keyword>
<feature type="transmembrane region" description="Helical" evidence="8">
    <location>
        <begin position="239"/>
        <end position="260"/>
    </location>
</feature>
<dbReference type="PANTHER" id="PTHR30474:SF1">
    <property type="entry name" value="PEPTIDOGLYCAN GLYCOSYLTRANSFERASE MRDB"/>
    <property type="match status" value="1"/>
</dbReference>
<dbReference type="Proteomes" id="UP001500298">
    <property type="component" value="Unassembled WGS sequence"/>
</dbReference>
<feature type="transmembrane region" description="Helical" evidence="8">
    <location>
        <begin position="214"/>
        <end position="232"/>
    </location>
</feature>
<keyword evidence="2 8" id="KW-0812">Transmembrane</keyword>
<evidence type="ECO:0000256" key="7">
    <source>
        <dbReference type="ARBA" id="ARBA00033270"/>
    </source>
</evidence>
<accession>A0ABP9D6G4</accession>
<keyword evidence="3" id="KW-0133">Cell shape</keyword>
<feature type="transmembrane region" description="Helical" evidence="8">
    <location>
        <begin position="55"/>
        <end position="71"/>
    </location>
</feature>
<evidence type="ECO:0000256" key="5">
    <source>
        <dbReference type="ARBA" id="ARBA00023136"/>
    </source>
</evidence>
<name>A0ABP9D6G4_9BACT</name>
<evidence type="ECO:0000313" key="10">
    <source>
        <dbReference type="Proteomes" id="UP001500298"/>
    </source>
</evidence>
<feature type="transmembrane region" description="Helical" evidence="8">
    <location>
        <begin position="78"/>
        <end position="98"/>
    </location>
</feature>
<evidence type="ECO:0000256" key="1">
    <source>
        <dbReference type="ARBA" id="ARBA00004141"/>
    </source>
</evidence>
<reference evidence="10" key="1">
    <citation type="journal article" date="2019" name="Int. J. Syst. Evol. Microbiol.">
        <title>The Global Catalogue of Microorganisms (GCM) 10K type strain sequencing project: providing services to taxonomists for standard genome sequencing and annotation.</title>
        <authorList>
            <consortium name="The Broad Institute Genomics Platform"/>
            <consortium name="The Broad Institute Genome Sequencing Center for Infectious Disease"/>
            <person name="Wu L."/>
            <person name="Ma J."/>
        </authorList>
    </citation>
    <scope>NUCLEOTIDE SEQUENCE [LARGE SCALE GENOMIC DNA]</scope>
    <source>
        <strain evidence="10">JCM 18326</strain>
    </source>
</reference>
<dbReference type="RefSeq" id="WP_345370707.1">
    <property type="nucleotide sequence ID" value="NZ_BAABJX010000024.1"/>
</dbReference>
<dbReference type="InterPro" id="IPR018365">
    <property type="entry name" value="Cell_cycle_FtsW-rel_CS"/>
</dbReference>
<keyword evidence="5 8" id="KW-0472">Membrane</keyword>
<dbReference type="NCBIfam" id="NF037961">
    <property type="entry name" value="RodA_shape"/>
    <property type="match status" value="1"/>
</dbReference>
<feature type="transmembrane region" description="Helical" evidence="8">
    <location>
        <begin position="366"/>
        <end position="393"/>
    </location>
</feature>
<feature type="transmembrane region" description="Helical" evidence="8">
    <location>
        <begin position="143"/>
        <end position="163"/>
    </location>
</feature>
<dbReference type="InterPro" id="IPR001182">
    <property type="entry name" value="FtsW/RodA"/>
</dbReference>
<evidence type="ECO:0000256" key="4">
    <source>
        <dbReference type="ARBA" id="ARBA00022989"/>
    </source>
</evidence>
<comment type="caution">
    <text evidence="9">The sequence shown here is derived from an EMBL/GenBank/DDBJ whole genome shotgun (WGS) entry which is preliminary data.</text>
</comment>
<dbReference type="Pfam" id="PF01098">
    <property type="entry name" value="FTSW_RODA_SPOVE"/>
    <property type="match status" value="2"/>
</dbReference>
<dbReference type="EMBL" id="BAABJX010000024">
    <property type="protein sequence ID" value="GAA4831271.1"/>
    <property type="molecule type" value="Genomic_DNA"/>
</dbReference>